<organism evidence="1 2">
    <name type="scientific">Variovorax paradoxus</name>
    <dbReference type="NCBI Taxonomy" id="34073"/>
    <lineage>
        <taxon>Bacteria</taxon>
        <taxon>Pseudomonadati</taxon>
        <taxon>Pseudomonadota</taxon>
        <taxon>Betaproteobacteria</taxon>
        <taxon>Burkholderiales</taxon>
        <taxon>Comamonadaceae</taxon>
        <taxon>Variovorax</taxon>
    </lineage>
</organism>
<reference evidence="1 2" key="1">
    <citation type="submission" date="2017-08" db="EMBL/GenBank/DDBJ databases">
        <title>Infants hospitalized years apart are colonized by the same room-sourced microbial strains.</title>
        <authorList>
            <person name="Brooks B."/>
            <person name="Olm M.R."/>
            <person name="Firek B.A."/>
            <person name="Baker R."/>
            <person name="Thomas B.C."/>
            <person name="Morowitz M.J."/>
            <person name="Banfield J.F."/>
        </authorList>
    </citation>
    <scope>NUCLEOTIDE SEQUENCE [LARGE SCALE GENOMIC DNA]</scope>
    <source>
        <strain evidence="1">S2_005_003_R2_41</strain>
    </source>
</reference>
<sequence>MAKKAAPILRDRNGHAKALADLLHSNSRRHRLHQVFSDFCEMAAISMSNVVDQAHREKRERRYMTMIGRYDREEEYFGVLS</sequence>
<comment type="caution">
    <text evidence="1">The sequence shown here is derived from an EMBL/GenBank/DDBJ whole genome shotgun (WGS) entry which is preliminary data.</text>
</comment>
<name>A0A2W5PKK4_VARPD</name>
<dbReference type="AlphaFoldDB" id="A0A2W5PKK4"/>
<evidence type="ECO:0000313" key="2">
    <source>
        <dbReference type="Proteomes" id="UP000249135"/>
    </source>
</evidence>
<accession>A0A2W5PKK4</accession>
<dbReference type="Proteomes" id="UP000249135">
    <property type="component" value="Unassembled WGS sequence"/>
</dbReference>
<protein>
    <submittedName>
        <fullName evidence="1">Uncharacterized protein</fullName>
    </submittedName>
</protein>
<gene>
    <name evidence="1" type="ORF">DI563_28035</name>
</gene>
<proteinExistence type="predicted"/>
<evidence type="ECO:0000313" key="1">
    <source>
        <dbReference type="EMBL" id="PZQ63315.1"/>
    </source>
</evidence>
<dbReference type="EMBL" id="QFPP01000611">
    <property type="protein sequence ID" value="PZQ63315.1"/>
    <property type="molecule type" value="Genomic_DNA"/>
</dbReference>